<dbReference type="InterPro" id="IPR050220">
    <property type="entry name" value="Type_II_DNA_Topoisomerases"/>
</dbReference>
<evidence type="ECO:0000256" key="6">
    <source>
        <dbReference type="ARBA" id="ARBA00023235"/>
    </source>
</evidence>
<dbReference type="InterPro" id="IPR006142">
    <property type="entry name" value="INTEIN"/>
</dbReference>
<dbReference type="InterPro" id="IPR030934">
    <property type="entry name" value="Intein_C"/>
</dbReference>
<dbReference type="Pfam" id="PF14890">
    <property type="entry name" value="Intein_splicing"/>
    <property type="match status" value="1"/>
</dbReference>
<dbReference type="SUPFAM" id="SSF51294">
    <property type="entry name" value="Hedgehog/intein (Hint) domain"/>
    <property type="match status" value="1"/>
</dbReference>
<dbReference type="PRINTS" id="PR00379">
    <property type="entry name" value="INTEIN"/>
</dbReference>
<accession>A0A1F7VEL9</accession>
<evidence type="ECO:0000256" key="4">
    <source>
        <dbReference type="ARBA" id="ARBA00023029"/>
    </source>
</evidence>
<dbReference type="SUPFAM" id="SSF56719">
    <property type="entry name" value="Type II DNA topoisomerase"/>
    <property type="match status" value="2"/>
</dbReference>
<dbReference type="GO" id="GO:0016539">
    <property type="term" value="P:intein-mediated protein splicing"/>
    <property type="evidence" value="ECO:0007669"/>
    <property type="project" value="InterPro"/>
</dbReference>
<comment type="caution">
    <text evidence="7">Lacks conserved residue(s) required for the propagation of feature annotation.</text>
</comment>
<reference evidence="9 10" key="1">
    <citation type="journal article" date="2016" name="Nat. Commun.">
        <title>Thousands of microbial genomes shed light on interconnected biogeochemical processes in an aquifer system.</title>
        <authorList>
            <person name="Anantharaman K."/>
            <person name="Brown C.T."/>
            <person name="Hug L.A."/>
            <person name="Sharon I."/>
            <person name="Castelle C.J."/>
            <person name="Probst A.J."/>
            <person name="Thomas B.C."/>
            <person name="Singh A."/>
            <person name="Wilkins M.J."/>
            <person name="Karaoz U."/>
            <person name="Brodie E.L."/>
            <person name="Williams K.H."/>
            <person name="Hubbard S.S."/>
            <person name="Banfield J.F."/>
        </authorList>
    </citation>
    <scope>NUCLEOTIDE SEQUENCE [LARGE SCALE GENOMIC DNA]</scope>
</reference>
<keyword evidence="4" id="KW-0799">Topoisomerase</keyword>
<dbReference type="PANTHER" id="PTHR43493:SF5">
    <property type="entry name" value="DNA GYRASE SUBUNIT A, CHLOROPLASTIC_MITOCHONDRIAL"/>
    <property type="match status" value="1"/>
</dbReference>
<dbReference type="NCBIfam" id="TIGR01443">
    <property type="entry name" value="intein_Cterm"/>
    <property type="match status" value="1"/>
</dbReference>
<dbReference type="EC" id="5.6.2.2" evidence="3"/>
<comment type="similarity">
    <text evidence="2">Belongs to the type II topoisomerase GyrA/ParC subunit family.</text>
</comment>
<organism evidence="9 10">
    <name type="scientific">Candidatus Uhrbacteria bacterium RIFCSPLOWO2_02_FULL_51_9</name>
    <dbReference type="NCBI Taxonomy" id="1802410"/>
    <lineage>
        <taxon>Bacteria</taxon>
        <taxon>Candidatus Uhriibacteriota</taxon>
    </lineage>
</organism>
<evidence type="ECO:0000256" key="3">
    <source>
        <dbReference type="ARBA" id="ARBA00012895"/>
    </source>
</evidence>
<dbReference type="SMART" id="SM00306">
    <property type="entry name" value="HintN"/>
    <property type="match status" value="1"/>
</dbReference>
<proteinExistence type="inferred from homology"/>
<evidence type="ECO:0000256" key="5">
    <source>
        <dbReference type="ARBA" id="ARBA00023125"/>
    </source>
</evidence>
<evidence type="ECO:0000313" key="9">
    <source>
        <dbReference type="EMBL" id="OGL88980.1"/>
    </source>
</evidence>
<dbReference type="InterPro" id="IPR013758">
    <property type="entry name" value="Topo_IIA_A/C_ab"/>
</dbReference>
<dbReference type="AlphaFoldDB" id="A0A1F7VEL9"/>
<dbReference type="InterPro" id="IPR003587">
    <property type="entry name" value="Hint_dom_N"/>
</dbReference>
<dbReference type="GO" id="GO:0009330">
    <property type="term" value="C:DNA topoisomerase type II (double strand cut, ATP-hydrolyzing) complex"/>
    <property type="evidence" value="ECO:0007669"/>
    <property type="project" value="TreeGrafter"/>
</dbReference>
<dbReference type="InterPro" id="IPR013760">
    <property type="entry name" value="Topo_IIA-like_dom_sf"/>
</dbReference>
<evidence type="ECO:0000313" key="10">
    <source>
        <dbReference type="Proteomes" id="UP000176678"/>
    </source>
</evidence>
<gene>
    <name evidence="9" type="ORF">A3H75_00435</name>
</gene>
<dbReference type="PROSITE" id="PS52040">
    <property type="entry name" value="TOPO_IIA"/>
    <property type="match status" value="1"/>
</dbReference>
<dbReference type="Pfam" id="PF00521">
    <property type="entry name" value="DNA_topoisoIV"/>
    <property type="match status" value="2"/>
</dbReference>
<keyword evidence="5 7" id="KW-0238">DNA-binding</keyword>
<keyword evidence="6" id="KW-0413">Isomerase</keyword>
<name>A0A1F7VEL9_9BACT</name>
<dbReference type="GO" id="GO:0006265">
    <property type="term" value="P:DNA topological change"/>
    <property type="evidence" value="ECO:0007669"/>
    <property type="project" value="InterPro"/>
</dbReference>
<feature type="non-terminal residue" evidence="9">
    <location>
        <position position="928"/>
    </location>
</feature>
<dbReference type="NCBIfam" id="TIGR01445">
    <property type="entry name" value="intein_Nterm"/>
    <property type="match status" value="1"/>
</dbReference>
<comment type="catalytic activity">
    <reaction evidence="1">
        <text>ATP-dependent breakage, passage and rejoining of double-stranded DNA.</text>
        <dbReference type="EC" id="5.6.2.2"/>
    </reaction>
</comment>
<dbReference type="InterPro" id="IPR036844">
    <property type="entry name" value="Hint_dom_sf"/>
</dbReference>
<dbReference type="Gene3D" id="1.10.268.10">
    <property type="entry name" value="Topoisomerase, domain 3"/>
    <property type="match status" value="1"/>
</dbReference>
<dbReference type="FunFam" id="3.30.1360.40:FF:000002">
    <property type="entry name" value="DNA gyrase subunit A"/>
    <property type="match status" value="1"/>
</dbReference>
<dbReference type="EMBL" id="MGES01000019">
    <property type="protein sequence ID" value="OGL88980.1"/>
    <property type="molecule type" value="Genomic_DNA"/>
</dbReference>
<comment type="caution">
    <text evidence="9">The sequence shown here is derived from an EMBL/GenBank/DDBJ whole genome shotgun (WGS) entry which is preliminary data.</text>
</comment>
<dbReference type="Gene3D" id="3.30.1360.40">
    <property type="match status" value="1"/>
</dbReference>
<protein>
    <recommendedName>
        <fullName evidence="3">DNA topoisomerase (ATP-hydrolyzing)</fullName>
        <ecNumber evidence="3">5.6.2.2</ecNumber>
    </recommendedName>
</protein>
<dbReference type="CDD" id="cd00187">
    <property type="entry name" value="TOP4c"/>
    <property type="match status" value="1"/>
</dbReference>
<dbReference type="FunFam" id="1.10.268.10:FF:000001">
    <property type="entry name" value="DNA gyrase subunit A"/>
    <property type="match status" value="1"/>
</dbReference>
<dbReference type="PROSITE" id="PS50817">
    <property type="entry name" value="INTEIN_N_TER"/>
    <property type="match status" value="1"/>
</dbReference>
<sequence length="928" mass="106436">MAKPEEQKQQEIEPIAPSGAGVIAPRSIVTEMRDSYLDYAMSVIVARALPDVRDGLKPVHRRILYAMWQMGLKHTAKFRKSAAITGEVLGKYHPHGDTAVYDAMVRMAQDFSFRHPLVHGQGNMGCFTKDTKIKLTDGRDLSFEELAEEYNEGKKNYTFTVNSNGRIAIAEIKHPRMTIPNAELLQVTLDNGAKIRCTPNHLFMLRDGSYKEAQNLQAGESLMPLYERVSTNEDRLKREGYALVYQNALHEWVPVHHLADNYNLTRHIYKKENGRVRHHKDFNKQNNNPDNIARVHWGEHWKIHYEQASNQHKNPEYRAKLAAGRNAYWSNPETKAYRSQKLSDRNRLAWQNPLYREKMRGTLSRVNKEYIQKHPERRLEYAITGSQNMKRMWQDPKYRALFHEKIVAANKKRVTNNTGKLKFLTICRAVLGKYRQISKEYYEDLRNQLYGYGCATTWETGIKEYYQNNPDLVLHELNKNHKVLGIIPLSSREDVYDLTIDDSHNFALSAGVFVHNSLDGDNAAAMRYTEAKLMPLAEELLKDIERNTVDFVPNYDGVHHEPTVLPASFPNLLVNGTVGIAVGMATNIPPHNLGELIDATVHIIDNPDAAVIDLLEYVQGPDFPTGGIIYSKKDIEAAYSTGRGGITVRAETEIVEDKSGFRIIVTEIPYQVNKASLVEKIADLVKDKKIEDIKDLRDESSKGKVRIVIELKKDAYPRKVLNNLFKMTQLQETFHFNTLALVDGIQPRVLNLKMMLEEFIKHREVVVKRRTEFDLDKAKARAHILEGLKKAIDKIDAVIATIKKSKDRDQAKVNLMDKFRFTEPQAVAILEMRLQNLANLERQKVDDELKEKLALIKELESLLASRKKMLGIIKDELLEIKKNYANERRTKVVARGVKDFSIEDLVPNEQVIVMMTKDGYLKRLPPDT</sequence>
<evidence type="ECO:0000256" key="7">
    <source>
        <dbReference type="PROSITE-ProRule" id="PRU01384"/>
    </source>
</evidence>
<dbReference type="InterPro" id="IPR002205">
    <property type="entry name" value="Topo_IIA_dom_A"/>
</dbReference>
<dbReference type="Gene3D" id="3.90.199.10">
    <property type="entry name" value="Topoisomerase II, domain 5"/>
    <property type="match status" value="2"/>
</dbReference>
<dbReference type="GO" id="GO:0003918">
    <property type="term" value="F:DNA topoisomerase type II (double strand cut, ATP-hydrolyzing) activity"/>
    <property type="evidence" value="ECO:0007669"/>
    <property type="project" value="UniProtKB-EC"/>
</dbReference>
<dbReference type="STRING" id="1802410.A3H75_00435"/>
<dbReference type="InterPro" id="IPR013757">
    <property type="entry name" value="Topo_IIA_A_a_sf"/>
</dbReference>
<dbReference type="Proteomes" id="UP000176678">
    <property type="component" value="Unassembled WGS sequence"/>
</dbReference>
<evidence type="ECO:0000256" key="1">
    <source>
        <dbReference type="ARBA" id="ARBA00000185"/>
    </source>
</evidence>
<dbReference type="CDD" id="cd00081">
    <property type="entry name" value="Hint"/>
    <property type="match status" value="1"/>
</dbReference>
<dbReference type="PROSITE" id="PS50818">
    <property type="entry name" value="INTEIN_C_TER"/>
    <property type="match status" value="1"/>
</dbReference>
<dbReference type="GO" id="GO:0005524">
    <property type="term" value="F:ATP binding"/>
    <property type="evidence" value="ECO:0007669"/>
    <property type="project" value="InterPro"/>
</dbReference>
<evidence type="ECO:0000256" key="2">
    <source>
        <dbReference type="ARBA" id="ARBA00008263"/>
    </source>
</evidence>
<evidence type="ECO:0000259" key="8">
    <source>
        <dbReference type="PROSITE" id="PS52040"/>
    </source>
</evidence>
<dbReference type="SMART" id="SM00434">
    <property type="entry name" value="TOP4c"/>
    <property type="match status" value="1"/>
</dbReference>
<feature type="domain" description="Topo IIA-type catalytic" evidence="8">
    <location>
        <begin position="49"/>
        <end position="905"/>
    </location>
</feature>
<dbReference type="GO" id="GO:0003677">
    <property type="term" value="F:DNA binding"/>
    <property type="evidence" value="ECO:0007669"/>
    <property type="project" value="UniProtKB-UniRule"/>
</dbReference>
<dbReference type="PANTHER" id="PTHR43493">
    <property type="entry name" value="DNA GYRASE/TOPOISOMERASE SUBUNIT A"/>
    <property type="match status" value="1"/>
</dbReference>
<dbReference type="Gene3D" id="2.170.16.10">
    <property type="entry name" value="Hedgehog/Intein (Hint) domain"/>
    <property type="match status" value="1"/>
</dbReference>
<dbReference type="InterPro" id="IPR006141">
    <property type="entry name" value="Intein_N"/>
</dbReference>